<reference evidence="1 2" key="1">
    <citation type="journal article" date="2019" name="Mol. Biol. Evol.">
        <title>Blast fungal genomes show frequent chromosomal changes, gene gains and losses, and effector gene turnover.</title>
        <authorList>
            <person name="Gomez Luciano L.B."/>
            <person name="Jason Tsai I."/>
            <person name="Chuma I."/>
            <person name="Tosa Y."/>
            <person name="Chen Y.H."/>
            <person name="Li J.Y."/>
            <person name="Li M.Y."/>
            <person name="Jade Lu M.Y."/>
            <person name="Nakayashiki H."/>
            <person name="Li W.H."/>
        </authorList>
    </citation>
    <scope>NUCLEOTIDE SEQUENCE [LARGE SCALE GENOMIC DNA]</scope>
    <source>
        <strain evidence="1">MZ5-1-6</strain>
    </source>
</reference>
<sequence>MDKKKVDASGKVRNATINNCTALHWHRDLQVYQSFPNQVPYHDQHLAPSLPVLPVALPDGVHQQRISHLRGQPKIFASSIEQLLPQRFLIGSNCTQLHPLLTTTTDPHVPSPKNLATSGAIRQNAWKLVKFVSFCFVYSLIFSA</sequence>
<dbReference type="Proteomes" id="UP000294847">
    <property type="component" value="Chromosome 2"/>
</dbReference>
<protein>
    <submittedName>
        <fullName evidence="1">Uncharacterized protein</fullName>
    </submittedName>
</protein>
<gene>
    <name evidence="1" type="ORF">PoMZ_02686</name>
</gene>
<accession>A0A4P7N8Y2</accession>
<evidence type="ECO:0000313" key="1">
    <source>
        <dbReference type="EMBL" id="QBZ57751.1"/>
    </source>
</evidence>
<dbReference type="AlphaFoldDB" id="A0A4P7N8Y2"/>
<name>A0A4P7N8Y2_PYROR</name>
<dbReference type="EMBL" id="CP034205">
    <property type="protein sequence ID" value="QBZ57751.1"/>
    <property type="molecule type" value="Genomic_DNA"/>
</dbReference>
<organism evidence="1 2">
    <name type="scientific">Pyricularia oryzae</name>
    <name type="common">Rice blast fungus</name>
    <name type="synonym">Magnaporthe oryzae</name>
    <dbReference type="NCBI Taxonomy" id="318829"/>
    <lineage>
        <taxon>Eukaryota</taxon>
        <taxon>Fungi</taxon>
        <taxon>Dikarya</taxon>
        <taxon>Ascomycota</taxon>
        <taxon>Pezizomycotina</taxon>
        <taxon>Sordariomycetes</taxon>
        <taxon>Sordariomycetidae</taxon>
        <taxon>Magnaporthales</taxon>
        <taxon>Pyriculariaceae</taxon>
        <taxon>Pyricularia</taxon>
    </lineage>
</organism>
<proteinExistence type="predicted"/>
<evidence type="ECO:0000313" key="2">
    <source>
        <dbReference type="Proteomes" id="UP000294847"/>
    </source>
</evidence>